<name>A0ABQ3GKV2_9MICC</name>
<accession>A0ABQ3GKV2</accession>
<dbReference type="EMBL" id="BMXK01000017">
    <property type="protein sequence ID" value="GHD13321.1"/>
    <property type="molecule type" value="Genomic_DNA"/>
</dbReference>
<reference evidence="2" key="1">
    <citation type="journal article" date="2019" name="Int. J. Syst. Evol. Microbiol.">
        <title>The Global Catalogue of Microorganisms (GCM) 10K type strain sequencing project: providing services to taxonomists for standard genome sequencing and annotation.</title>
        <authorList>
            <consortium name="The Broad Institute Genomics Platform"/>
            <consortium name="The Broad Institute Genome Sequencing Center for Infectious Disease"/>
            <person name="Wu L."/>
            <person name="Ma J."/>
        </authorList>
    </citation>
    <scope>NUCLEOTIDE SEQUENCE [LARGE SCALE GENOMIC DNA]</scope>
    <source>
        <strain evidence="2">KCTC 19466</strain>
    </source>
</reference>
<evidence type="ECO:0008006" key="3">
    <source>
        <dbReference type="Google" id="ProtNLM"/>
    </source>
</evidence>
<dbReference type="Proteomes" id="UP000642819">
    <property type="component" value="Unassembled WGS sequence"/>
</dbReference>
<gene>
    <name evidence="1" type="ORF">GCM10008096_29370</name>
</gene>
<dbReference type="RefSeq" id="WP_189351455.1">
    <property type="nucleotide sequence ID" value="NZ_BMXK01000017.1"/>
</dbReference>
<keyword evidence="2" id="KW-1185">Reference proteome</keyword>
<comment type="caution">
    <text evidence="1">The sequence shown here is derived from an EMBL/GenBank/DDBJ whole genome shotgun (WGS) entry which is preliminary data.</text>
</comment>
<evidence type="ECO:0000313" key="1">
    <source>
        <dbReference type="EMBL" id="GHD13321.1"/>
    </source>
</evidence>
<proteinExistence type="predicted"/>
<organism evidence="1 2">
    <name type="scientific">Zhihengliuella salsuginis</name>
    <dbReference type="NCBI Taxonomy" id="578222"/>
    <lineage>
        <taxon>Bacteria</taxon>
        <taxon>Bacillati</taxon>
        <taxon>Actinomycetota</taxon>
        <taxon>Actinomycetes</taxon>
        <taxon>Micrococcales</taxon>
        <taxon>Micrococcaceae</taxon>
        <taxon>Zhihengliuella</taxon>
    </lineage>
</organism>
<protein>
    <recommendedName>
        <fullName evidence="3">SGNH hydrolase-type esterase domain-containing protein</fullName>
    </recommendedName>
</protein>
<evidence type="ECO:0000313" key="2">
    <source>
        <dbReference type="Proteomes" id="UP000642819"/>
    </source>
</evidence>
<sequence>MRIAVIGNSHLGHMAEPARAAADPVGASVDFFIERTYGTAGLGVRDAGGDVVRMPSIRLVAEADAGTVVDVEAYDAFVVVAFGISAISLVDAAQKYQRDTYRGWLPQFILSEAMFREYLDAVMERTKGFRLLRLLRERTDKPIWLIPQPYPLAWAAEREGDKFARYADLRAAGEQGRVRADFEAQLGRLAGIGVQIFHQPEETMEDTCFTRPEYGLADPADAGEGSFYVRGDFYHMNKRFGEAVMDPLLLKGVLPGGDRL</sequence>